<dbReference type="Proteomes" id="UP000823629">
    <property type="component" value="Unassembled WGS sequence"/>
</dbReference>
<dbReference type="EMBL" id="JADING010000037">
    <property type="protein sequence ID" value="MBO8414101.1"/>
    <property type="molecule type" value="Genomic_DNA"/>
</dbReference>
<feature type="compositionally biased region" description="Low complexity" evidence="1">
    <location>
        <begin position="26"/>
        <end position="104"/>
    </location>
</feature>
<evidence type="ECO:0000313" key="3">
    <source>
        <dbReference type="EMBL" id="MBO8414101.1"/>
    </source>
</evidence>
<proteinExistence type="predicted"/>
<evidence type="ECO:0000256" key="2">
    <source>
        <dbReference type="SAM" id="SignalP"/>
    </source>
</evidence>
<evidence type="ECO:0000256" key="1">
    <source>
        <dbReference type="SAM" id="MobiDB-lite"/>
    </source>
</evidence>
<gene>
    <name evidence="3" type="ORF">IAC78_01280</name>
</gene>
<organism evidence="3 4">
    <name type="scientific">Candidatus Scatoplasma merdavium</name>
    <dbReference type="NCBI Taxonomy" id="2840932"/>
    <lineage>
        <taxon>Bacteria</taxon>
        <taxon>Bacillati</taxon>
        <taxon>Bacillota</taxon>
        <taxon>Bacilli</taxon>
        <taxon>Bacillales</taxon>
        <taxon>Candidatus Scatoplasma</taxon>
    </lineage>
</organism>
<feature type="chain" id="PRO_5039634969" evidence="2">
    <location>
        <begin position="21"/>
        <end position="829"/>
    </location>
</feature>
<evidence type="ECO:0000313" key="4">
    <source>
        <dbReference type="Proteomes" id="UP000823629"/>
    </source>
</evidence>
<dbReference type="PROSITE" id="PS51257">
    <property type="entry name" value="PROKAR_LIPOPROTEIN"/>
    <property type="match status" value="1"/>
</dbReference>
<dbReference type="AlphaFoldDB" id="A0A9D9D570"/>
<reference evidence="3" key="2">
    <citation type="journal article" date="2021" name="PeerJ">
        <title>Extensive microbial diversity within the chicken gut microbiome revealed by metagenomics and culture.</title>
        <authorList>
            <person name="Gilroy R."/>
            <person name="Ravi A."/>
            <person name="Getino M."/>
            <person name="Pursley I."/>
            <person name="Horton D.L."/>
            <person name="Alikhan N.F."/>
            <person name="Baker D."/>
            <person name="Gharbi K."/>
            <person name="Hall N."/>
            <person name="Watson M."/>
            <person name="Adriaenssens E.M."/>
            <person name="Foster-Nyarko E."/>
            <person name="Jarju S."/>
            <person name="Secka A."/>
            <person name="Antonio M."/>
            <person name="Oren A."/>
            <person name="Chaudhuri R.R."/>
            <person name="La Ragione R."/>
            <person name="Hildebrand F."/>
            <person name="Pallen M.J."/>
        </authorList>
    </citation>
    <scope>NUCLEOTIDE SEQUENCE</scope>
    <source>
        <strain evidence="3">1748</strain>
    </source>
</reference>
<comment type="caution">
    <text evidence="3">The sequence shown here is derived from an EMBL/GenBank/DDBJ whole genome shotgun (WGS) entry which is preliminary data.</text>
</comment>
<accession>A0A9D9D570</accession>
<keyword evidence="2" id="KW-0732">Signal</keyword>
<feature type="signal peptide" evidence="2">
    <location>
        <begin position="1"/>
        <end position="20"/>
    </location>
</feature>
<sequence>MKRNKYLCLLLLVASGVALVGCEDSEVASSGSTATSSSLSQSSETESSSETSESESTSSQTVSSSVSSESSQSSESESLSSDSVSSSSSSSSESSESSSSSSSSIDLTREITVSSPSGVEVDVVSRALPGDVVRVVLTYETTELRITAVTANEVECGMDGLNTYYFLMPESDVNLVVTAEAIDNSETYSISNPVQGIELIGVKDSYHVGEKVSFTIGVLPGYTFNGGLKVVEDKLEDPREVELTNTVDAAGQVTYEFLMPEYDVKVEALTSLGLYKVDWDSDYISYVYRIAPGETSGVSITDGYAFYQYTIEVRLRNDDYAKPTGVKIVETGQTFMLEEGETSVRFSMPHRNITLEAITTPYLRTVEVTNTDNLTVETYAKNEDGTFVEQSEFVYEEKVYVEVSGVTEDVGISSLIYSYTDSYTHKYDLLDREMEEGYYVFEMPKADVVSLVVTEKDMSKFREYDFVGDFLGLELWNGNTETEFASNYCFTIDSSGYFKFRGDDLQIDSVENGVATLTDGSIFAYSDKVYLSTYNLSKTTVAGTDNAIAVKKQAGDDDSLYSVEATHFDSKSYMAAQFYRDGVPYAGAFINCDTGEYYLDVTFELNEGTTSILDEEEGDGYKVVVEGETVCSVGVIDGEQVVLDNVLGTYTSTDGGTLILDGIGGATLNGETGLTYAVNEDGTITVKKGAETWTITLDGTSFTITDHVEAANELAGYTYSGTFYSTWDEWNYNFSVEFVDDTKCYVLISMGTMEYVGGDAARDDLENQTYTIDRTTDPTKLLITVNTFSFGSNITIDFEISVDDLTEMTCTSNVSNVYTTSGAVLTREE</sequence>
<name>A0A9D9D570_9BACL</name>
<feature type="region of interest" description="Disordered" evidence="1">
    <location>
        <begin position="26"/>
        <end position="108"/>
    </location>
</feature>
<protein>
    <submittedName>
        <fullName evidence="3">Uncharacterized protein</fullName>
    </submittedName>
</protein>
<reference evidence="3" key="1">
    <citation type="submission" date="2020-10" db="EMBL/GenBank/DDBJ databases">
        <authorList>
            <person name="Gilroy R."/>
        </authorList>
    </citation>
    <scope>NUCLEOTIDE SEQUENCE</scope>
    <source>
        <strain evidence="3">1748</strain>
    </source>
</reference>